<keyword evidence="6 9" id="KW-1133">Transmembrane helix</keyword>
<feature type="region of interest" description="Disordered" evidence="8">
    <location>
        <begin position="661"/>
        <end position="686"/>
    </location>
</feature>
<dbReference type="GO" id="GO:0000287">
    <property type="term" value="F:magnesium ion binding"/>
    <property type="evidence" value="ECO:0007669"/>
    <property type="project" value="TreeGrafter"/>
</dbReference>
<evidence type="ECO:0000256" key="8">
    <source>
        <dbReference type="SAM" id="MobiDB-lite"/>
    </source>
</evidence>
<feature type="compositionally biased region" description="Polar residues" evidence="8">
    <location>
        <begin position="676"/>
        <end position="686"/>
    </location>
</feature>
<keyword evidence="5 9" id="KW-0812">Transmembrane</keyword>
<evidence type="ECO:0000256" key="4">
    <source>
        <dbReference type="ARBA" id="ARBA00022475"/>
    </source>
</evidence>
<dbReference type="GO" id="GO:0050897">
    <property type="term" value="F:cobalt ion binding"/>
    <property type="evidence" value="ECO:0007669"/>
    <property type="project" value="TreeGrafter"/>
</dbReference>
<dbReference type="PANTHER" id="PTHR46494">
    <property type="entry name" value="CORA FAMILY METAL ION TRANSPORTER (EUROFUNG)"/>
    <property type="match status" value="1"/>
</dbReference>
<keyword evidence="11" id="KW-1185">Reference proteome</keyword>
<evidence type="ECO:0000256" key="9">
    <source>
        <dbReference type="SAM" id="Phobius"/>
    </source>
</evidence>
<evidence type="ECO:0000256" key="2">
    <source>
        <dbReference type="ARBA" id="ARBA00009765"/>
    </source>
</evidence>
<dbReference type="Gene3D" id="1.20.58.340">
    <property type="entry name" value="Magnesium transport protein CorA, transmembrane region"/>
    <property type="match status" value="2"/>
</dbReference>
<evidence type="ECO:0000256" key="5">
    <source>
        <dbReference type="ARBA" id="ARBA00022692"/>
    </source>
</evidence>
<feature type="transmembrane region" description="Helical" evidence="9">
    <location>
        <begin position="574"/>
        <end position="600"/>
    </location>
</feature>
<keyword evidence="4" id="KW-1003">Cell membrane</keyword>
<evidence type="ECO:0000256" key="1">
    <source>
        <dbReference type="ARBA" id="ARBA00004651"/>
    </source>
</evidence>
<dbReference type="EMBL" id="JAQGDS010000003">
    <property type="protein sequence ID" value="KAJ6261912.1"/>
    <property type="molecule type" value="Genomic_DNA"/>
</dbReference>
<evidence type="ECO:0000256" key="7">
    <source>
        <dbReference type="ARBA" id="ARBA00023136"/>
    </source>
</evidence>
<organism evidence="10 11">
    <name type="scientific">Drechslerella dactyloides</name>
    <name type="common">Nematode-trapping fungus</name>
    <name type="synonym">Arthrobotrys dactyloides</name>
    <dbReference type="NCBI Taxonomy" id="74499"/>
    <lineage>
        <taxon>Eukaryota</taxon>
        <taxon>Fungi</taxon>
        <taxon>Dikarya</taxon>
        <taxon>Ascomycota</taxon>
        <taxon>Pezizomycotina</taxon>
        <taxon>Orbiliomycetes</taxon>
        <taxon>Orbiliales</taxon>
        <taxon>Orbiliaceae</taxon>
        <taxon>Drechslerella</taxon>
    </lineage>
</organism>
<dbReference type="GO" id="GO:0005886">
    <property type="term" value="C:plasma membrane"/>
    <property type="evidence" value="ECO:0007669"/>
    <property type="project" value="UniProtKB-SubCell"/>
</dbReference>
<keyword evidence="3" id="KW-0813">Transport</keyword>
<dbReference type="GO" id="GO:0015087">
    <property type="term" value="F:cobalt ion transmembrane transporter activity"/>
    <property type="evidence" value="ECO:0007669"/>
    <property type="project" value="TreeGrafter"/>
</dbReference>
<dbReference type="Gene3D" id="3.30.460.20">
    <property type="entry name" value="CorA soluble domain-like"/>
    <property type="match status" value="1"/>
</dbReference>
<evidence type="ECO:0000256" key="6">
    <source>
        <dbReference type="ARBA" id="ARBA00022989"/>
    </source>
</evidence>
<comment type="similarity">
    <text evidence="2">Belongs to the CorA metal ion transporter (MIT) (TC 1.A.35) family.</text>
</comment>
<evidence type="ECO:0000313" key="10">
    <source>
        <dbReference type="EMBL" id="KAJ6261912.1"/>
    </source>
</evidence>
<dbReference type="PANTHER" id="PTHR46494:SF1">
    <property type="entry name" value="CORA FAMILY METAL ION TRANSPORTER (EUROFUNG)"/>
    <property type="match status" value="1"/>
</dbReference>
<gene>
    <name evidence="10" type="ORF">Dda_2711</name>
</gene>
<feature type="compositionally biased region" description="Polar residues" evidence="8">
    <location>
        <begin position="69"/>
        <end position="83"/>
    </location>
</feature>
<dbReference type="GO" id="GO:0015095">
    <property type="term" value="F:magnesium ion transmembrane transporter activity"/>
    <property type="evidence" value="ECO:0007669"/>
    <property type="project" value="TreeGrafter"/>
</dbReference>
<keyword evidence="7 9" id="KW-0472">Membrane</keyword>
<dbReference type="InterPro" id="IPR045861">
    <property type="entry name" value="CorA_cytoplasmic_dom"/>
</dbReference>
<comment type="subcellular location">
    <subcellularLocation>
        <location evidence="1">Cell membrane</location>
        <topology evidence="1">Multi-pass membrane protein</topology>
    </subcellularLocation>
</comment>
<accession>A0AAD6J4D9</accession>
<dbReference type="InterPro" id="IPR045863">
    <property type="entry name" value="CorA_TM1_TM2"/>
</dbReference>
<evidence type="ECO:0000256" key="3">
    <source>
        <dbReference type="ARBA" id="ARBA00022448"/>
    </source>
</evidence>
<comment type="caution">
    <text evidence="10">The sequence shown here is derived from an EMBL/GenBank/DDBJ whole genome shotgun (WGS) entry which is preliminary data.</text>
</comment>
<dbReference type="InterPro" id="IPR002523">
    <property type="entry name" value="MgTranspt_CorA/ZnTranspt_ZntB"/>
</dbReference>
<dbReference type="Pfam" id="PF01544">
    <property type="entry name" value="CorA"/>
    <property type="match status" value="1"/>
</dbReference>
<proteinExistence type="inferred from homology"/>
<dbReference type="SUPFAM" id="SSF143865">
    <property type="entry name" value="CorA soluble domain-like"/>
    <property type="match status" value="1"/>
</dbReference>
<protein>
    <submittedName>
        <fullName evidence="10">Uncharacterized protein</fullName>
    </submittedName>
</protein>
<feature type="transmembrane region" description="Helical" evidence="9">
    <location>
        <begin position="541"/>
        <end position="562"/>
    </location>
</feature>
<dbReference type="SUPFAM" id="SSF144083">
    <property type="entry name" value="Magnesium transport protein CorA, transmembrane region"/>
    <property type="match status" value="1"/>
</dbReference>
<dbReference type="AlphaFoldDB" id="A0AAD6J4D9"/>
<name>A0AAD6J4D9_DREDA</name>
<feature type="region of interest" description="Disordered" evidence="8">
    <location>
        <begin position="66"/>
        <end position="151"/>
    </location>
</feature>
<sequence>MLLAVLIGRRRRRRDGIQPPISTIANPKLPVVKRVWPPALLTSLLYHPWNRCPNVGSRLPVNLSLGRTHPQSDVMASQNNRSAPRSIEEEPPISPNDESSNRRHQPEVRLSLDQGVVRPGDRDSDAQSTGSSRFAAFRRRGKRMTASTSYQHPKKVIGAEPGISASQEIDMDLYERCGITTVDFGPEDMVTTELINETLPEFLERPRPRWATVRWINVNGLSWDVIKCLGQYKGLHRLAIEDIMNPQSRTKADWYSDHALIVLTLQKLVELDGVENDTGKKKKRGWFKRFFDVPDSGFDSDDDEIPDVRGHTEGGEPMVIQTLQRYHGGPNVEGILYMERNSSLAQKQLAVSVEQCSIFLCDDNTVISFFERSADDIEPPIMARLASTNTLLRNSCDGSMIVQAIIDTIVDLCFPVIRAYQDTIGDLELSVLTDTSLHDTQRLYILTSELALLKTTIQPLTGLINALRDHKRDESRRKDSKLDALTTVGISSVAYTYLGDVSDHTIMLLETVETMKRSADNLTDYIFNLVGNLQNESMQQLTIVTIFFLPLTFLTGYFGMNFEEFSGIKRSDAFFWYLAVPIAIATMFILLNGQVVRLITKLFRKRHIRRTRALRVKHERRLRTQIKLNAARRFTFGGDTSMDEKRALRSANGGLEVLEEMPSGSGTADVEADDGSTGSNRITIEP</sequence>
<reference evidence="10" key="1">
    <citation type="submission" date="2023-01" db="EMBL/GenBank/DDBJ databases">
        <title>The chitinases involved in constricting ring structure development in the nematode-trapping fungus Drechslerella dactyloides.</title>
        <authorList>
            <person name="Wang R."/>
            <person name="Zhang L."/>
            <person name="Tang P."/>
            <person name="Li S."/>
            <person name="Liang L."/>
        </authorList>
    </citation>
    <scope>NUCLEOTIDE SEQUENCE</scope>
    <source>
        <strain evidence="10">YMF1.00031</strain>
    </source>
</reference>
<dbReference type="Proteomes" id="UP001221413">
    <property type="component" value="Unassembled WGS sequence"/>
</dbReference>
<evidence type="ECO:0000313" key="11">
    <source>
        <dbReference type="Proteomes" id="UP001221413"/>
    </source>
</evidence>